<proteinExistence type="predicted"/>
<evidence type="ECO:0000313" key="2">
    <source>
        <dbReference type="Proteomes" id="UP000825890"/>
    </source>
</evidence>
<keyword evidence="2" id="KW-1185">Reference proteome</keyword>
<dbReference type="GeneID" id="68287495"/>
<gene>
    <name evidence="1" type="ORF">CKM354_000192000</name>
</gene>
<dbReference type="Proteomes" id="UP000825890">
    <property type="component" value="Unassembled WGS sequence"/>
</dbReference>
<dbReference type="RefSeq" id="XP_044652990.1">
    <property type="nucleotide sequence ID" value="XM_044797055.1"/>
</dbReference>
<reference evidence="1 2" key="1">
    <citation type="submission" date="2021-01" db="EMBL/GenBank/DDBJ databases">
        <title>Cercospora kikuchii MAFF 305040 whole genome shotgun sequence.</title>
        <authorList>
            <person name="Kashiwa T."/>
            <person name="Suzuki T."/>
        </authorList>
    </citation>
    <scope>NUCLEOTIDE SEQUENCE [LARGE SCALE GENOMIC DNA]</scope>
    <source>
        <strain evidence="1 2">MAFF 305040</strain>
    </source>
</reference>
<sequence length="242" mass="27242">MNISPSRRCGQIRPPQDSLLSAIPGTTKIRRLDCSDTIKFSIGRLADGRERTYHLPKIVILDRSKLVTDAFVSHERAGLEYVGDFPNIGNVAFNAYVHLLLSREVFVNIKSSSHLAGPVRMALVDLYILAAELTDRWSMNKIMDALVANIQLSKPRANAINKVYKLEPEVGDPLRRLFVAAYTIGVSRTDDFQDLMRENLANHQLCEFSFDLTMALLKDRDQRYPLSATNYYVEVESTPPGA</sequence>
<name>A0A9P3CH34_9PEZI</name>
<dbReference type="EMBL" id="BOLY01000001">
    <property type="protein sequence ID" value="GIZ38503.1"/>
    <property type="molecule type" value="Genomic_DNA"/>
</dbReference>
<comment type="caution">
    <text evidence="1">The sequence shown here is derived from an EMBL/GenBank/DDBJ whole genome shotgun (WGS) entry which is preliminary data.</text>
</comment>
<accession>A0A9P3CH34</accession>
<protein>
    <submittedName>
        <fullName evidence="1">Uncharacterized protein</fullName>
    </submittedName>
</protein>
<evidence type="ECO:0000313" key="1">
    <source>
        <dbReference type="EMBL" id="GIZ38503.1"/>
    </source>
</evidence>
<dbReference type="AlphaFoldDB" id="A0A9P3CH34"/>
<dbReference type="OrthoDB" id="3648451at2759"/>
<organism evidence="1 2">
    <name type="scientific">Cercospora kikuchii</name>
    <dbReference type="NCBI Taxonomy" id="84275"/>
    <lineage>
        <taxon>Eukaryota</taxon>
        <taxon>Fungi</taxon>
        <taxon>Dikarya</taxon>
        <taxon>Ascomycota</taxon>
        <taxon>Pezizomycotina</taxon>
        <taxon>Dothideomycetes</taxon>
        <taxon>Dothideomycetidae</taxon>
        <taxon>Mycosphaerellales</taxon>
        <taxon>Mycosphaerellaceae</taxon>
        <taxon>Cercospora</taxon>
    </lineage>
</organism>